<dbReference type="KEGG" id="bcai:K788_0006905"/>
<accession>A0A0P0R885</accession>
<evidence type="ECO:0000313" key="1">
    <source>
        <dbReference type="EMBL" id="ALL64071.1"/>
    </source>
</evidence>
<dbReference type="AlphaFoldDB" id="A0A0P0R885"/>
<sequence>MHGVMGSLFGAAVRLLRHRHGALRDESLVDSPLVKGKGLIIPFGRVHAARD</sequence>
<protein>
    <submittedName>
        <fullName evidence="1">Uncharacterized protein</fullName>
    </submittedName>
</protein>
<proteinExistence type="predicted"/>
<dbReference type="Proteomes" id="UP000019146">
    <property type="component" value="Chromosome 1"/>
</dbReference>
<evidence type="ECO:0000313" key="2">
    <source>
        <dbReference type="Proteomes" id="UP000019146"/>
    </source>
</evidence>
<name>A0A0P0R885_9BURK</name>
<gene>
    <name evidence="1" type="ORF">K788_0006905</name>
</gene>
<organism evidence="1 2">
    <name type="scientific">Paraburkholderia caribensis MBA4</name>
    <dbReference type="NCBI Taxonomy" id="1323664"/>
    <lineage>
        <taxon>Bacteria</taxon>
        <taxon>Pseudomonadati</taxon>
        <taxon>Pseudomonadota</taxon>
        <taxon>Betaproteobacteria</taxon>
        <taxon>Burkholderiales</taxon>
        <taxon>Burkholderiaceae</taxon>
        <taxon>Paraburkholderia</taxon>
    </lineage>
</organism>
<reference evidence="1 2" key="1">
    <citation type="journal article" date="2014" name="Genome Announc.">
        <title>Draft Genome Sequence of the Haloacid-Degrading Burkholderia caribensis Strain MBA4.</title>
        <authorList>
            <person name="Pan Y."/>
            <person name="Kong K.F."/>
            <person name="Tsang J.S."/>
        </authorList>
    </citation>
    <scope>NUCLEOTIDE SEQUENCE [LARGE SCALE GENOMIC DNA]</scope>
    <source>
        <strain evidence="1 2">MBA4</strain>
    </source>
</reference>
<dbReference type="EMBL" id="CP012746">
    <property type="protein sequence ID" value="ALL64071.1"/>
    <property type="molecule type" value="Genomic_DNA"/>
</dbReference>